<sequence length="102" mass="10601">MPSMSSSAAATVKDRGEASDVCGAVSAAVMGISWDGAATRTALATGAGGPRLLQRALEEEHVAAEVLGPVVRRDGLHQPETRRAPARISPRRGSLLGRDDRI</sequence>
<dbReference type="EMBL" id="BAAAYG010000011">
    <property type="protein sequence ID" value="GAA3287445.1"/>
    <property type="molecule type" value="Genomic_DNA"/>
</dbReference>
<evidence type="ECO:0000256" key="1">
    <source>
        <dbReference type="SAM" id="MobiDB-lite"/>
    </source>
</evidence>
<dbReference type="Proteomes" id="UP001501736">
    <property type="component" value="Unassembled WGS sequence"/>
</dbReference>
<proteinExistence type="predicted"/>
<protein>
    <submittedName>
        <fullName evidence="2">Uncharacterized protein</fullName>
    </submittedName>
</protein>
<evidence type="ECO:0000313" key="3">
    <source>
        <dbReference type="Proteomes" id="UP001501736"/>
    </source>
</evidence>
<gene>
    <name evidence="2" type="ORF">GCM10020260_24000</name>
</gene>
<name>A0ABP6RER1_9MICC</name>
<evidence type="ECO:0000313" key="2">
    <source>
        <dbReference type="EMBL" id="GAA3287445.1"/>
    </source>
</evidence>
<accession>A0ABP6RER1</accession>
<keyword evidence="3" id="KW-1185">Reference proteome</keyword>
<feature type="compositionally biased region" description="Basic and acidic residues" evidence="1">
    <location>
        <begin position="73"/>
        <end position="83"/>
    </location>
</feature>
<comment type="caution">
    <text evidence="2">The sequence shown here is derived from an EMBL/GenBank/DDBJ whole genome shotgun (WGS) entry which is preliminary data.</text>
</comment>
<reference evidence="3" key="1">
    <citation type="journal article" date="2019" name="Int. J. Syst. Evol. Microbiol.">
        <title>The Global Catalogue of Microorganisms (GCM) 10K type strain sequencing project: providing services to taxonomists for standard genome sequencing and annotation.</title>
        <authorList>
            <consortium name="The Broad Institute Genomics Platform"/>
            <consortium name="The Broad Institute Genome Sequencing Center for Infectious Disease"/>
            <person name="Wu L."/>
            <person name="Ma J."/>
        </authorList>
    </citation>
    <scope>NUCLEOTIDE SEQUENCE [LARGE SCALE GENOMIC DNA]</scope>
    <source>
        <strain evidence="3">JCM 11483</strain>
    </source>
</reference>
<organism evidence="2 3">
    <name type="scientific">Nesterenkonia halobia</name>
    <dbReference type="NCBI Taxonomy" id="37922"/>
    <lineage>
        <taxon>Bacteria</taxon>
        <taxon>Bacillati</taxon>
        <taxon>Actinomycetota</taxon>
        <taxon>Actinomycetes</taxon>
        <taxon>Micrococcales</taxon>
        <taxon>Micrococcaceae</taxon>
        <taxon>Nesterenkonia</taxon>
    </lineage>
</organism>
<feature type="region of interest" description="Disordered" evidence="1">
    <location>
        <begin position="73"/>
        <end position="102"/>
    </location>
</feature>